<keyword evidence="1" id="KW-0158">Chromosome</keyword>
<dbReference type="Gene3D" id="3.30.70.2630">
    <property type="match status" value="1"/>
</dbReference>
<dbReference type="PROSITE" id="PS50878">
    <property type="entry name" value="RT_POL"/>
    <property type="match status" value="1"/>
</dbReference>
<keyword evidence="1" id="KW-0539">Nucleus</keyword>
<proteinExistence type="inferred from homology"/>
<dbReference type="InterPro" id="IPR049139">
    <property type="entry name" value="TERT_C"/>
</dbReference>
<dbReference type="Pfam" id="PF00078">
    <property type="entry name" value="RVT_1"/>
    <property type="match status" value="1"/>
</dbReference>
<comment type="subcellular location">
    <subcellularLocation>
        <location evidence="1">Nucleus</location>
    </subcellularLocation>
    <subcellularLocation>
        <location evidence="1">Chromosome</location>
        <location evidence="1">Telomere</location>
    </subcellularLocation>
</comment>
<keyword evidence="1" id="KW-0808">Transferase</keyword>
<dbReference type="InterPro" id="IPR000477">
    <property type="entry name" value="RT_dom"/>
</dbReference>
<comment type="catalytic activity">
    <reaction evidence="1">
        <text>DNA(n) + a 2'-deoxyribonucleoside 5'-triphosphate = DNA(n+1) + diphosphate</text>
        <dbReference type="Rhea" id="RHEA:22508"/>
        <dbReference type="Rhea" id="RHEA-COMP:17339"/>
        <dbReference type="Rhea" id="RHEA-COMP:17340"/>
        <dbReference type="ChEBI" id="CHEBI:33019"/>
        <dbReference type="ChEBI" id="CHEBI:61560"/>
        <dbReference type="ChEBI" id="CHEBI:173112"/>
        <dbReference type="EC" id="2.7.7.49"/>
    </reaction>
</comment>
<dbReference type="Proteomes" id="UP001165060">
    <property type="component" value="Unassembled WGS sequence"/>
</dbReference>
<evidence type="ECO:0000313" key="3">
    <source>
        <dbReference type="EMBL" id="GMI18990.1"/>
    </source>
</evidence>
<dbReference type="CDD" id="cd01648">
    <property type="entry name" value="TERT"/>
    <property type="match status" value="1"/>
</dbReference>
<dbReference type="InterPro" id="IPR003545">
    <property type="entry name" value="Telomerase_RT"/>
</dbReference>
<dbReference type="EC" id="2.7.7.49" evidence="1"/>
<comment type="caution">
    <text evidence="3">The sequence shown here is derived from an EMBL/GenBank/DDBJ whole genome shotgun (WGS) entry which is preliminary data.</text>
</comment>
<protein>
    <recommendedName>
        <fullName evidence="1">Telomerase reverse transcriptase</fullName>
        <ecNumber evidence="1">2.7.7.49</ecNumber>
    </recommendedName>
    <alternativeName>
        <fullName evidence="1">Telomerase catalytic subunit</fullName>
    </alternativeName>
</protein>
<reference evidence="3 4" key="1">
    <citation type="journal article" date="2023" name="Commun. Biol.">
        <title>Genome analysis of Parmales, the sister group of diatoms, reveals the evolutionary specialization of diatoms from phago-mixotrophs to photoautotrophs.</title>
        <authorList>
            <person name="Ban H."/>
            <person name="Sato S."/>
            <person name="Yoshikawa S."/>
            <person name="Yamada K."/>
            <person name="Nakamura Y."/>
            <person name="Ichinomiya M."/>
            <person name="Sato N."/>
            <person name="Blanc-Mathieu R."/>
            <person name="Endo H."/>
            <person name="Kuwata A."/>
            <person name="Ogata H."/>
        </authorList>
    </citation>
    <scope>NUCLEOTIDE SEQUENCE [LARGE SCALE GENOMIC DNA]</scope>
</reference>
<keyword evidence="4" id="KW-1185">Reference proteome</keyword>
<sequence>MAVAGLRMLPKKTGVRAIAMLNKRKQIDEQGGAHDDSGRKQARKARYTASNVVLKQVFNGLKYEHARNPDMLGYGVLGPDMVFPEVLKFVQACKATRGYRETGELPQMYFASVDIHKCYDTIKQDQLWELVQAVLNENEYAVKKYSVSHPFKSLSDGVHTKWVKQTTTPADMKSYEDAAGVLAEEYLESVIADTVVVSVTKKEVALKLLKDHLFKHIVVASGVKGSATFFHQTEGIAQGSVLSSMLCNVYYGSIEKKLLSGIFDAVDDEHPRLLVRVVDDFLAVTTKKEQCAEFLRIMTAGDKSLGVEINPAKTKINFDLPGHEANRIPPGSGFPWCGMIFDTATFATRIDYSDRFSGTKATDALRVEMSVRPGFNMNTKMKTFVRPRCSSILADDRINSRRNINTNLYQMFLLGAVKTVAYVESLKGEGKNDRYEAACVIDLVDYSHSLLCKRVVAGGGKFSLCKSDVLALGYHAFISVLDRKQQQQRRPEPSAVRGLLAKELSRACKGGSLGGAALRGLRHEAMRLADFDSFEY</sequence>
<comment type="function">
    <text evidence="1">Telomerase is a ribonucleoprotein enzyme essential for the replication of chromosome termini in most eukaryotes. It elongates telomeres. It is a reverse transcriptase that adds simple sequence repeats to chromosome ends by copying a template sequence within the RNA component of the enzyme.</text>
</comment>
<keyword evidence="1" id="KW-0460">Magnesium</keyword>
<evidence type="ECO:0000259" key="2">
    <source>
        <dbReference type="PROSITE" id="PS50878"/>
    </source>
</evidence>
<keyword evidence="1" id="KW-0695">RNA-directed DNA polymerase</keyword>
<accession>A0ABQ6M3Q5</accession>
<dbReference type="Pfam" id="PF21399">
    <property type="entry name" value="TERT_C"/>
    <property type="match status" value="1"/>
</dbReference>
<dbReference type="PANTHER" id="PTHR12066">
    <property type="entry name" value="TELOMERASE REVERSE TRANSCRIPTASE"/>
    <property type="match status" value="1"/>
</dbReference>
<organism evidence="3 4">
    <name type="scientific">Tetraparma gracilis</name>
    <dbReference type="NCBI Taxonomy" id="2962635"/>
    <lineage>
        <taxon>Eukaryota</taxon>
        <taxon>Sar</taxon>
        <taxon>Stramenopiles</taxon>
        <taxon>Ochrophyta</taxon>
        <taxon>Bolidophyceae</taxon>
        <taxon>Parmales</taxon>
        <taxon>Triparmaceae</taxon>
        <taxon>Tetraparma</taxon>
    </lineage>
</organism>
<keyword evidence="1" id="KW-0479">Metal-binding</keyword>
<dbReference type="Gene3D" id="1.10.357.90">
    <property type="match status" value="1"/>
</dbReference>
<name>A0ABQ6M3Q5_9STRA</name>
<comment type="similarity">
    <text evidence="1">Belongs to the reverse transcriptase family. Telomerase subfamily.</text>
</comment>
<dbReference type="EMBL" id="BRYB01002393">
    <property type="protein sequence ID" value="GMI18990.1"/>
    <property type="molecule type" value="Genomic_DNA"/>
</dbReference>
<gene>
    <name evidence="3" type="ORF">TeGR_g7209</name>
</gene>
<keyword evidence="1" id="KW-0548">Nucleotidyltransferase</keyword>
<evidence type="ECO:0000313" key="4">
    <source>
        <dbReference type="Proteomes" id="UP001165060"/>
    </source>
</evidence>
<dbReference type="PANTHER" id="PTHR12066:SF0">
    <property type="entry name" value="TELOMERASE REVERSE TRANSCRIPTASE"/>
    <property type="match status" value="1"/>
</dbReference>
<evidence type="ECO:0000256" key="1">
    <source>
        <dbReference type="RuleBase" id="RU365061"/>
    </source>
</evidence>
<dbReference type="PRINTS" id="PR01365">
    <property type="entry name" value="TELOMERASERT"/>
</dbReference>
<keyword evidence="1" id="KW-0779">Telomere</keyword>
<feature type="domain" description="Reverse transcriptase" evidence="2">
    <location>
        <begin position="1"/>
        <end position="341"/>
    </location>
</feature>